<dbReference type="Gene3D" id="3.40.50.12660">
    <property type="match status" value="1"/>
</dbReference>
<feature type="compositionally biased region" description="Basic residues" evidence="2">
    <location>
        <begin position="66"/>
        <end position="75"/>
    </location>
</feature>
<accession>A0A409YZ60</accession>
<dbReference type="GO" id="GO:0005737">
    <property type="term" value="C:cytoplasm"/>
    <property type="evidence" value="ECO:0007669"/>
    <property type="project" value="TreeGrafter"/>
</dbReference>
<dbReference type="PANTHER" id="PTHR48104:SF30">
    <property type="entry name" value="METACASPASE-1"/>
    <property type="match status" value="1"/>
</dbReference>
<keyword evidence="5" id="KW-1185">Reference proteome</keyword>
<dbReference type="InterPro" id="IPR050452">
    <property type="entry name" value="Metacaspase"/>
</dbReference>
<comment type="caution">
    <text evidence="4">The sequence shown here is derived from an EMBL/GenBank/DDBJ whole genome shotgun (WGS) entry which is preliminary data.</text>
</comment>
<feature type="domain" description="Peptidase C14 caspase" evidence="3">
    <location>
        <begin position="163"/>
        <end position="537"/>
    </location>
</feature>
<feature type="region of interest" description="Disordered" evidence="2">
    <location>
        <begin position="22"/>
        <end position="104"/>
    </location>
</feature>
<feature type="compositionally biased region" description="Polar residues" evidence="2">
    <location>
        <begin position="341"/>
        <end position="357"/>
    </location>
</feature>
<dbReference type="InterPro" id="IPR011600">
    <property type="entry name" value="Pept_C14_caspase"/>
</dbReference>
<dbReference type="Proteomes" id="UP000284842">
    <property type="component" value="Unassembled WGS sequence"/>
</dbReference>
<evidence type="ECO:0000256" key="2">
    <source>
        <dbReference type="SAM" id="MobiDB-lite"/>
    </source>
</evidence>
<dbReference type="GO" id="GO:0006508">
    <property type="term" value="P:proteolysis"/>
    <property type="evidence" value="ECO:0007669"/>
    <property type="project" value="InterPro"/>
</dbReference>
<dbReference type="AlphaFoldDB" id="A0A409YZ60"/>
<name>A0A409YZ60_9AGAR</name>
<organism evidence="4 5">
    <name type="scientific">Panaeolus cyanescens</name>
    <dbReference type="NCBI Taxonomy" id="181874"/>
    <lineage>
        <taxon>Eukaryota</taxon>
        <taxon>Fungi</taxon>
        <taxon>Dikarya</taxon>
        <taxon>Basidiomycota</taxon>
        <taxon>Agaricomycotina</taxon>
        <taxon>Agaricomycetes</taxon>
        <taxon>Agaricomycetidae</taxon>
        <taxon>Agaricales</taxon>
        <taxon>Agaricineae</taxon>
        <taxon>Galeropsidaceae</taxon>
        <taxon>Panaeolus</taxon>
    </lineage>
</organism>
<sequence>MKIVKQKLNPLGWLNLKVHHTLTPHPTPQTPSTPHFGVVHASSASSHPSSHPQQPPQGSSSNTHSKPQRPPRKKALLIGIAELPPPEPSSVQDKAEGFASPTRRQEVMIPDSPLPITPGREGFALVNDRAGRKSGSGPKPVTKNGGITAAVVSKTPLGKNFITAHNDVALMNKALTSWYGYKPADITILMDDNEPGRRRPTRENILAAIDRLVKDVEPGDTVFFHFSGNGTQQDTKEIDEEDGKNEVMLTCDGDRIIDNELHERLVKPLPEGSKLIAVCDACHSGSLLDLQHFRCNGVYVPWVNKGERRSRIEQNATRRRQARISTTHALAQHNRDWAPSTIDQILKPNTSSSSNTFDILPPSQVPKPHGPSSLSKEFEHHSRAPPPPPTSKSTSSSHSRSLSAHPSPSAPPRPTRTHRLNNSLSIATDVVTTSSGKQMPWLSNLELQDDDNIFDTPQNLYCTGFCHSETDKFAQSLSVVGSKPHADVICLSSASDHQRAWNSKGRSMTYQLYQILKRNHNPTLPQLLTAISHSLHKSCLKLHCASWKYRYWSRKQGLTQKRETELDNFQEPVLSSFVPLDRSKIWDP</sequence>
<feature type="compositionally biased region" description="Low complexity" evidence="2">
    <location>
        <begin position="391"/>
        <end position="407"/>
    </location>
</feature>
<reference evidence="4 5" key="1">
    <citation type="journal article" date="2018" name="Evol. Lett.">
        <title>Horizontal gene cluster transfer increased hallucinogenic mushroom diversity.</title>
        <authorList>
            <person name="Reynolds H.T."/>
            <person name="Vijayakumar V."/>
            <person name="Gluck-Thaler E."/>
            <person name="Korotkin H.B."/>
            <person name="Matheny P.B."/>
            <person name="Slot J.C."/>
        </authorList>
    </citation>
    <scope>NUCLEOTIDE SEQUENCE [LARGE SCALE GENOMIC DNA]</scope>
    <source>
        <strain evidence="4 5">2629</strain>
    </source>
</reference>
<dbReference type="InParanoid" id="A0A409YZ60"/>
<dbReference type="EMBL" id="NHTK01000078">
    <property type="protein sequence ID" value="PPR08203.1"/>
    <property type="molecule type" value="Genomic_DNA"/>
</dbReference>
<evidence type="ECO:0000313" key="5">
    <source>
        <dbReference type="Proteomes" id="UP000284842"/>
    </source>
</evidence>
<feature type="region of interest" description="Disordered" evidence="2">
    <location>
        <begin position="311"/>
        <end position="421"/>
    </location>
</feature>
<evidence type="ECO:0000256" key="1">
    <source>
        <dbReference type="ARBA" id="ARBA00009005"/>
    </source>
</evidence>
<dbReference type="PANTHER" id="PTHR48104">
    <property type="entry name" value="METACASPASE-4"/>
    <property type="match status" value="1"/>
</dbReference>
<evidence type="ECO:0000313" key="4">
    <source>
        <dbReference type="EMBL" id="PPR08203.1"/>
    </source>
</evidence>
<evidence type="ECO:0000259" key="3">
    <source>
        <dbReference type="Pfam" id="PF00656"/>
    </source>
</evidence>
<gene>
    <name evidence="4" type="ORF">CVT24_001389</name>
</gene>
<protein>
    <recommendedName>
        <fullName evidence="3">Peptidase C14 caspase domain-containing protein</fullName>
    </recommendedName>
</protein>
<comment type="similarity">
    <text evidence="1">Belongs to the peptidase C14B family.</text>
</comment>
<feature type="compositionally biased region" description="Low complexity" evidence="2">
    <location>
        <begin position="32"/>
        <end position="61"/>
    </location>
</feature>
<dbReference type="GO" id="GO:0004197">
    <property type="term" value="F:cysteine-type endopeptidase activity"/>
    <property type="evidence" value="ECO:0007669"/>
    <property type="project" value="InterPro"/>
</dbReference>
<dbReference type="OrthoDB" id="3223806at2759"/>
<proteinExistence type="inferred from homology"/>
<dbReference type="Pfam" id="PF00656">
    <property type="entry name" value="Peptidase_C14"/>
    <property type="match status" value="1"/>
</dbReference>